<evidence type="ECO:0000256" key="1">
    <source>
        <dbReference type="SAM" id="Phobius"/>
    </source>
</evidence>
<name>A0A4Z0Q1D6_9BACT</name>
<protein>
    <submittedName>
        <fullName evidence="2">Uncharacterized protein</fullName>
    </submittedName>
</protein>
<sequence>MENLLYCIRLVLQVAPPLLWWTVGVLVFSLLNVELAWELWPHTPLAQPFFTGLAVGCVLLLPWIAVYLTWQLAEVVQSFFWKTIWRFASVAAFGGGLLFLFGALIFLWE</sequence>
<feature type="transmembrane region" description="Helical" evidence="1">
    <location>
        <begin position="49"/>
        <end position="72"/>
    </location>
</feature>
<reference evidence="2 3" key="1">
    <citation type="submission" date="2019-04" db="EMBL/GenBank/DDBJ databases">
        <authorList>
            <person name="Feng G."/>
            <person name="Zhang J."/>
            <person name="Zhu H."/>
        </authorList>
    </citation>
    <scope>NUCLEOTIDE SEQUENCE [LARGE SCALE GENOMIC DNA]</scope>
    <source>
        <strain evidence="2 3">9PBR-1</strain>
    </source>
</reference>
<keyword evidence="1" id="KW-0812">Transmembrane</keyword>
<dbReference type="EMBL" id="SRMB01000005">
    <property type="protein sequence ID" value="TGE22901.1"/>
    <property type="molecule type" value="Genomic_DNA"/>
</dbReference>
<keyword evidence="1" id="KW-1133">Transmembrane helix</keyword>
<feature type="transmembrane region" description="Helical" evidence="1">
    <location>
        <begin position="18"/>
        <end position="37"/>
    </location>
</feature>
<accession>A0A4Z0Q1D6</accession>
<organism evidence="2 3">
    <name type="scientific">Hymenobacter metallicola</name>
    <dbReference type="NCBI Taxonomy" id="2563114"/>
    <lineage>
        <taxon>Bacteria</taxon>
        <taxon>Pseudomonadati</taxon>
        <taxon>Bacteroidota</taxon>
        <taxon>Cytophagia</taxon>
        <taxon>Cytophagales</taxon>
        <taxon>Hymenobacteraceae</taxon>
        <taxon>Hymenobacter</taxon>
    </lineage>
</organism>
<proteinExistence type="predicted"/>
<dbReference type="RefSeq" id="WP_135397763.1">
    <property type="nucleotide sequence ID" value="NZ_SRMB01000005.1"/>
</dbReference>
<evidence type="ECO:0000313" key="2">
    <source>
        <dbReference type="EMBL" id="TGE22901.1"/>
    </source>
</evidence>
<keyword evidence="3" id="KW-1185">Reference proteome</keyword>
<keyword evidence="1" id="KW-0472">Membrane</keyword>
<dbReference type="AlphaFoldDB" id="A0A4Z0Q1D6"/>
<dbReference type="Proteomes" id="UP000298471">
    <property type="component" value="Unassembled WGS sequence"/>
</dbReference>
<dbReference type="OrthoDB" id="886817at2"/>
<comment type="caution">
    <text evidence="2">The sequence shown here is derived from an EMBL/GenBank/DDBJ whole genome shotgun (WGS) entry which is preliminary data.</text>
</comment>
<gene>
    <name evidence="2" type="ORF">E5K02_21295</name>
</gene>
<evidence type="ECO:0000313" key="3">
    <source>
        <dbReference type="Proteomes" id="UP000298471"/>
    </source>
</evidence>
<feature type="transmembrane region" description="Helical" evidence="1">
    <location>
        <begin position="84"/>
        <end position="108"/>
    </location>
</feature>